<dbReference type="SUPFAM" id="SSF46689">
    <property type="entry name" value="Homeodomain-like"/>
    <property type="match status" value="1"/>
</dbReference>
<dbReference type="PROSITE" id="PS50977">
    <property type="entry name" value="HTH_TETR_2"/>
    <property type="match status" value="1"/>
</dbReference>
<evidence type="ECO:0000256" key="3">
    <source>
        <dbReference type="ARBA" id="ARBA00023163"/>
    </source>
</evidence>
<evidence type="ECO:0000256" key="4">
    <source>
        <dbReference type="PROSITE-ProRule" id="PRU00335"/>
    </source>
</evidence>
<evidence type="ECO:0000313" key="6">
    <source>
        <dbReference type="EMBL" id="NGN41907.1"/>
    </source>
</evidence>
<dbReference type="PRINTS" id="PR00455">
    <property type="entry name" value="HTHTETR"/>
</dbReference>
<dbReference type="PANTHER" id="PTHR47506">
    <property type="entry name" value="TRANSCRIPTIONAL REGULATORY PROTEIN"/>
    <property type="match status" value="1"/>
</dbReference>
<dbReference type="PANTHER" id="PTHR47506:SF7">
    <property type="entry name" value="TRANSCRIPTIONAL REGULATORY PROTEIN"/>
    <property type="match status" value="1"/>
</dbReference>
<dbReference type="InterPro" id="IPR009057">
    <property type="entry name" value="Homeodomain-like_sf"/>
</dbReference>
<protein>
    <submittedName>
        <fullName evidence="6">TetR/AcrR family transcriptional regulator</fullName>
    </submittedName>
</protein>
<feature type="DNA-binding region" description="H-T-H motif" evidence="4">
    <location>
        <begin position="32"/>
        <end position="51"/>
    </location>
</feature>
<evidence type="ECO:0000256" key="2">
    <source>
        <dbReference type="ARBA" id="ARBA00023125"/>
    </source>
</evidence>
<dbReference type="SUPFAM" id="SSF48498">
    <property type="entry name" value="Tetracyclin repressor-like, C-terminal domain"/>
    <property type="match status" value="1"/>
</dbReference>
<comment type="caution">
    <text evidence="6">The sequence shown here is derived from an EMBL/GenBank/DDBJ whole genome shotgun (WGS) entry which is preliminary data.</text>
</comment>
<sequence length="186" mass="19819">MKVSREQMAENRRRILDEASRLFRDKGFDAVSVAEVMKAAGLTHGGFYGHFDSKNDLVAQTLAHVLALDAGGGNLHAYLDAYLSPKHRDNAADGCPTAGLAADIRHQTTAARVAMTEGLRSQIDRISAALPGVKPADRRRAAIGTWAAMVGAVILARAIDDPVLSDEVLEQTRAWIDAGISSASVS</sequence>
<reference evidence="6 7" key="1">
    <citation type="submission" date="2020-02" db="EMBL/GenBank/DDBJ databases">
        <title>Genome sequence of the type strain CGMCC 1.15528 of Mesorhizobium zhangyense.</title>
        <authorList>
            <person name="Gao J."/>
            <person name="Sun J."/>
        </authorList>
    </citation>
    <scope>NUCLEOTIDE SEQUENCE [LARGE SCALE GENOMIC DNA]</scope>
    <source>
        <strain evidence="6 7">CGMCC 1.15528</strain>
    </source>
</reference>
<dbReference type="Pfam" id="PF00440">
    <property type="entry name" value="TetR_N"/>
    <property type="match status" value="1"/>
</dbReference>
<dbReference type="InterPro" id="IPR001647">
    <property type="entry name" value="HTH_TetR"/>
</dbReference>
<organism evidence="6 7">
    <name type="scientific">Mesorhizobium zhangyense</name>
    <dbReference type="NCBI Taxonomy" id="1776730"/>
    <lineage>
        <taxon>Bacteria</taxon>
        <taxon>Pseudomonadati</taxon>
        <taxon>Pseudomonadota</taxon>
        <taxon>Alphaproteobacteria</taxon>
        <taxon>Hyphomicrobiales</taxon>
        <taxon>Phyllobacteriaceae</taxon>
        <taxon>Mesorhizobium</taxon>
    </lineage>
</organism>
<evidence type="ECO:0000313" key="7">
    <source>
        <dbReference type="Proteomes" id="UP000481252"/>
    </source>
</evidence>
<gene>
    <name evidence="6" type="ORF">G6N74_12580</name>
</gene>
<dbReference type="InterPro" id="IPR036271">
    <property type="entry name" value="Tet_transcr_reg_TetR-rel_C_sf"/>
</dbReference>
<dbReference type="GO" id="GO:0003677">
    <property type="term" value="F:DNA binding"/>
    <property type="evidence" value="ECO:0007669"/>
    <property type="project" value="UniProtKB-UniRule"/>
</dbReference>
<dbReference type="PROSITE" id="PS01081">
    <property type="entry name" value="HTH_TETR_1"/>
    <property type="match status" value="1"/>
</dbReference>
<dbReference type="EMBL" id="JAAKZG010000004">
    <property type="protein sequence ID" value="NGN41907.1"/>
    <property type="molecule type" value="Genomic_DNA"/>
</dbReference>
<keyword evidence="7" id="KW-1185">Reference proteome</keyword>
<dbReference type="InterPro" id="IPR023772">
    <property type="entry name" value="DNA-bd_HTH_TetR-type_CS"/>
</dbReference>
<evidence type="ECO:0000259" key="5">
    <source>
        <dbReference type="PROSITE" id="PS50977"/>
    </source>
</evidence>
<dbReference type="RefSeq" id="WP_165117863.1">
    <property type="nucleotide sequence ID" value="NZ_JAAKZG010000004.1"/>
</dbReference>
<keyword evidence="1" id="KW-0805">Transcription regulation</keyword>
<keyword evidence="3" id="KW-0804">Transcription</keyword>
<dbReference type="Proteomes" id="UP000481252">
    <property type="component" value="Unassembled WGS sequence"/>
</dbReference>
<proteinExistence type="predicted"/>
<feature type="domain" description="HTH tetR-type" evidence="5">
    <location>
        <begin position="9"/>
        <end position="69"/>
    </location>
</feature>
<name>A0A7C9VBX1_9HYPH</name>
<keyword evidence="2 4" id="KW-0238">DNA-binding</keyword>
<accession>A0A7C9VBX1</accession>
<dbReference type="AlphaFoldDB" id="A0A7C9VBX1"/>
<dbReference type="Gene3D" id="1.10.357.10">
    <property type="entry name" value="Tetracycline Repressor, domain 2"/>
    <property type="match status" value="1"/>
</dbReference>
<dbReference type="Gene3D" id="1.10.10.60">
    <property type="entry name" value="Homeodomain-like"/>
    <property type="match status" value="1"/>
</dbReference>
<evidence type="ECO:0000256" key="1">
    <source>
        <dbReference type="ARBA" id="ARBA00023015"/>
    </source>
</evidence>